<evidence type="ECO:0000313" key="6">
    <source>
        <dbReference type="EMBL" id="KCW79066.1"/>
    </source>
</evidence>
<dbReference type="PROSITE" id="PS51471">
    <property type="entry name" value="FE2OG_OXY"/>
    <property type="match status" value="1"/>
</dbReference>
<dbReference type="Gramene" id="KCW79066">
    <property type="protein sequence ID" value="KCW79066"/>
    <property type="gene ID" value="EUGRSUZ_C00491"/>
</dbReference>
<dbReference type="SUPFAM" id="SSF51197">
    <property type="entry name" value="Clavaminate synthase-like"/>
    <property type="match status" value="1"/>
</dbReference>
<name>A0A059CLM5_EUCGR</name>
<dbReference type="AlphaFoldDB" id="A0A059CLM5"/>
<dbReference type="InParanoid" id="A0A059CLM5"/>
<protein>
    <recommendedName>
        <fullName evidence="5">Fe2OG dioxygenase domain-containing protein</fullName>
    </recommendedName>
</protein>
<dbReference type="Pfam" id="PF03171">
    <property type="entry name" value="2OG-FeII_Oxy"/>
    <property type="match status" value="1"/>
</dbReference>
<dbReference type="OrthoDB" id="288590at2759"/>
<keyword evidence="4" id="KW-0560">Oxidoreductase</keyword>
<comment type="similarity">
    <text evidence="1 4">Belongs to the iron/ascorbate-dependent oxidoreductase family.</text>
</comment>
<keyword evidence="2 4" id="KW-0479">Metal-binding</keyword>
<evidence type="ECO:0000256" key="4">
    <source>
        <dbReference type="RuleBase" id="RU003682"/>
    </source>
</evidence>
<dbReference type="InterPro" id="IPR044861">
    <property type="entry name" value="IPNS-like_FE2OG_OXY"/>
</dbReference>
<dbReference type="Gene3D" id="2.60.120.330">
    <property type="entry name" value="B-lactam Antibiotic, Isopenicillin N Synthase, Chain"/>
    <property type="match status" value="1"/>
</dbReference>
<keyword evidence="3 4" id="KW-0408">Iron</keyword>
<dbReference type="GO" id="GO:0046872">
    <property type="term" value="F:metal ion binding"/>
    <property type="evidence" value="ECO:0007669"/>
    <property type="project" value="UniProtKB-KW"/>
</dbReference>
<dbReference type="EMBL" id="KK198755">
    <property type="protein sequence ID" value="KCW79066.1"/>
    <property type="molecule type" value="Genomic_DNA"/>
</dbReference>
<dbReference type="KEGG" id="egr:104438885"/>
<dbReference type="InterPro" id="IPR027443">
    <property type="entry name" value="IPNS-like_sf"/>
</dbReference>
<evidence type="ECO:0000259" key="5">
    <source>
        <dbReference type="PROSITE" id="PS51471"/>
    </source>
</evidence>
<dbReference type="InterPro" id="IPR050295">
    <property type="entry name" value="Plant_2OG-oxidoreductases"/>
</dbReference>
<evidence type="ECO:0000256" key="1">
    <source>
        <dbReference type="ARBA" id="ARBA00008056"/>
    </source>
</evidence>
<evidence type="ECO:0000256" key="3">
    <source>
        <dbReference type="ARBA" id="ARBA00023004"/>
    </source>
</evidence>
<dbReference type="InterPro" id="IPR026992">
    <property type="entry name" value="DIOX_N"/>
</dbReference>
<accession>A0A059CLM5</accession>
<dbReference type="OMA" id="DENCFSK"/>
<dbReference type="PANTHER" id="PTHR47991">
    <property type="entry name" value="OXOGLUTARATE/IRON-DEPENDENT DIOXYGENASE"/>
    <property type="match status" value="1"/>
</dbReference>
<gene>
    <name evidence="6" type="ORF">EUGRSUZ_C00491</name>
</gene>
<sequence>MDRVEKLSSLPSLSQNFQKLSTAAEEPPPAYFVKGGSVGPVESFPIAQIPIVDLSLLPSVFSTCSGKEQEDELEKLKSAFSEWGCFQVIGHGIPTLLLEKVRQIAKEFFALPVEEKQKYARDPADLQGYGSDPILSQEQVLDWSKRLFLNLLPLDSRKLELWPVTPEEFREVLDVYFTEVKSVIHLLQKAMARSLDLDENCFSKKYGDQAIMAARFNHYPPCSRPDLVLGAKAHSDGSGITVLLQDEELEGLQVLKEDQWFRVPMVLGAFVVNVGDQMQIMSNGIFKSPLHRVTANAQHGRISVAVFYLPDTEIDIEPDEGLISEERPQIYRKLKNYAAINFECFQSGKIALDTVKL</sequence>
<feature type="domain" description="Fe2OG dioxygenase" evidence="5">
    <location>
        <begin position="210"/>
        <end position="310"/>
    </location>
</feature>
<evidence type="ECO:0000256" key="2">
    <source>
        <dbReference type="ARBA" id="ARBA00022723"/>
    </source>
</evidence>
<dbReference type="FunFam" id="2.60.120.330:FF:000018">
    <property type="entry name" value="2-oxoglutarate (2OG) and Fe(II)-dependent oxygenase superfamily protein"/>
    <property type="match status" value="1"/>
</dbReference>
<reference evidence="6" key="1">
    <citation type="submission" date="2013-07" db="EMBL/GenBank/DDBJ databases">
        <title>The genome of Eucalyptus grandis.</title>
        <authorList>
            <person name="Schmutz J."/>
            <person name="Hayes R."/>
            <person name="Myburg A."/>
            <person name="Tuskan G."/>
            <person name="Grattapaglia D."/>
            <person name="Rokhsar D.S."/>
        </authorList>
    </citation>
    <scope>NUCLEOTIDE SEQUENCE</scope>
    <source>
        <tissue evidence="6">Leaf extractions</tissue>
    </source>
</reference>
<organism evidence="6">
    <name type="scientific">Eucalyptus grandis</name>
    <name type="common">Flooded gum</name>
    <dbReference type="NCBI Taxonomy" id="71139"/>
    <lineage>
        <taxon>Eukaryota</taxon>
        <taxon>Viridiplantae</taxon>
        <taxon>Streptophyta</taxon>
        <taxon>Embryophyta</taxon>
        <taxon>Tracheophyta</taxon>
        <taxon>Spermatophyta</taxon>
        <taxon>Magnoliopsida</taxon>
        <taxon>eudicotyledons</taxon>
        <taxon>Gunneridae</taxon>
        <taxon>Pentapetalae</taxon>
        <taxon>rosids</taxon>
        <taxon>malvids</taxon>
        <taxon>Myrtales</taxon>
        <taxon>Myrtaceae</taxon>
        <taxon>Myrtoideae</taxon>
        <taxon>Eucalypteae</taxon>
        <taxon>Eucalyptus</taxon>
    </lineage>
</organism>
<dbReference type="InterPro" id="IPR005123">
    <property type="entry name" value="Oxoglu/Fe-dep_dioxygenase_dom"/>
</dbReference>
<dbReference type="GO" id="GO:0016491">
    <property type="term" value="F:oxidoreductase activity"/>
    <property type="evidence" value="ECO:0007669"/>
    <property type="project" value="UniProtKB-KW"/>
</dbReference>
<proteinExistence type="inferred from homology"/>
<dbReference type="Pfam" id="PF14226">
    <property type="entry name" value="DIOX_N"/>
    <property type="match status" value="1"/>
</dbReference>